<dbReference type="EMBL" id="JTFC01000031">
    <property type="protein sequence ID" value="RUS55688.1"/>
    <property type="molecule type" value="Genomic_DNA"/>
</dbReference>
<dbReference type="PROSITE" id="PS50983">
    <property type="entry name" value="FE_B12_PBP"/>
    <property type="match status" value="1"/>
</dbReference>
<comment type="caution">
    <text evidence="6">The sequence shown here is derived from an EMBL/GenBank/DDBJ whole genome shotgun (WGS) entry which is preliminary data.</text>
</comment>
<dbReference type="PANTHER" id="PTHR30535">
    <property type="entry name" value="VITAMIN B12-BINDING PROTEIN"/>
    <property type="match status" value="1"/>
</dbReference>
<feature type="coiled-coil region" evidence="3">
    <location>
        <begin position="170"/>
        <end position="197"/>
    </location>
</feature>
<reference evidence="6 7" key="1">
    <citation type="submission" date="2014-11" db="EMBL/GenBank/DDBJ databases">
        <title>Genome sequence and analysis of novel Kurthia sp.</title>
        <authorList>
            <person name="Lawson J.N."/>
            <person name="Gonzalez J.E."/>
            <person name="Rinauldi L."/>
            <person name="Xuan Z."/>
            <person name="Firman A."/>
            <person name="Shaddox L."/>
            <person name="Trudeau A."/>
            <person name="Shah S."/>
            <person name="Reiman D."/>
        </authorList>
    </citation>
    <scope>NUCLEOTIDE SEQUENCE [LARGE SCALE GENOMIC DNA]</scope>
    <source>
        <strain evidence="6 7">3B1D</strain>
    </source>
</reference>
<proteinExistence type="inferred from homology"/>
<dbReference type="PROSITE" id="PS51257">
    <property type="entry name" value="PROKAR_LIPOPROTEIN"/>
    <property type="match status" value="1"/>
</dbReference>
<evidence type="ECO:0000313" key="7">
    <source>
        <dbReference type="Proteomes" id="UP000288623"/>
    </source>
</evidence>
<dbReference type="Gene3D" id="3.40.50.1980">
    <property type="entry name" value="Nitrogenase molybdenum iron protein domain"/>
    <property type="match status" value="2"/>
</dbReference>
<evidence type="ECO:0000256" key="3">
    <source>
        <dbReference type="SAM" id="Coils"/>
    </source>
</evidence>
<dbReference type="AlphaFoldDB" id="A0A433RU62"/>
<name>A0A433RU62_9BACL</name>
<dbReference type="SUPFAM" id="SSF53807">
    <property type="entry name" value="Helical backbone' metal receptor"/>
    <property type="match status" value="1"/>
</dbReference>
<feature type="domain" description="Fe/B12 periplasmic-binding" evidence="5">
    <location>
        <begin position="62"/>
        <end position="317"/>
    </location>
</feature>
<organism evidence="6 7">
    <name type="scientific">Candidatus Kurthia intestinigallinarum</name>
    <dbReference type="NCBI Taxonomy" id="1562256"/>
    <lineage>
        <taxon>Bacteria</taxon>
        <taxon>Bacillati</taxon>
        <taxon>Bacillota</taxon>
        <taxon>Bacilli</taxon>
        <taxon>Bacillales</taxon>
        <taxon>Caryophanaceae</taxon>
        <taxon>Kurthia</taxon>
    </lineage>
</organism>
<gene>
    <name evidence="6" type="ORF">QI30_12290</name>
</gene>
<dbReference type="OrthoDB" id="9816357at2"/>
<dbReference type="InterPro" id="IPR002491">
    <property type="entry name" value="ABC_transptr_periplasmic_BD"/>
</dbReference>
<accession>A0A433RU62</accession>
<protein>
    <submittedName>
        <fullName evidence="6">Iron ABC transporter substrate-binding protein</fullName>
    </submittedName>
</protein>
<keyword evidence="7" id="KW-1185">Reference proteome</keyword>
<feature type="signal peptide" evidence="4">
    <location>
        <begin position="1"/>
        <end position="24"/>
    </location>
</feature>
<evidence type="ECO:0000313" key="6">
    <source>
        <dbReference type="EMBL" id="RUS55688.1"/>
    </source>
</evidence>
<keyword evidence="2 4" id="KW-0732">Signal</keyword>
<dbReference type="InterPro" id="IPR054828">
    <property type="entry name" value="Vit_B12_bind_prot"/>
</dbReference>
<dbReference type="GO" id="GO:0071281">
    <property type="term" value="P:cellular response to iron ion"/>
    <property type="evidence" value="ECO:0007669"/>
    <property type="project" value="TreeGrafter"/>
</dbReference>
<dbReference type="RefSeq" id="WP_126990955.1">
    <property type="nucleotide sequence ID" value="NZ_JTFC01000031.1"/>
</dbReference>
<evidence type="ECO:0000256" key="1">
    <source>
        <dbReference type="ARBA" id="ARBA00008814"/>
    </source>
</evidence>
<dbReference type="NCBIfam" id="NF038402">
    <property type="entry name" value="TroA_like"/>
    <property type="match status" value="1"/>
</dbReference>
<sequence>MKKWMSWGSALAVSAILLSGCGTADQTNDKEKTTQSAQQNAYPLTVKDATGKEISIKQEPSKIITLSPSITESLFALDLGDKVTGVTTNDDYPKEATKKTMVGDMNPNIEKIISLEPDFVLIDASSLGTAEAGLEQLRDAGITVFVVPTANSFDETYANIELIGKVTNKEAEAKKIVADMQKKVADVQQKIKDANVKERSVFVETSDAPDIYTAGNNSYMQEMFDLIGANNIAKDGGENWYKIDPEAIVKGNPDVIIVKYDYVPNIMKKIKKRDGFDTITAVKEDQIVQVDDNLTSRTGPRLADGLEEIAKAVYPEAFK</sequence>
<keyword evidence="3" id="KW-0175">Coiled coil</keyword>
<dbReference type="CDD" id="cd01143">
    <property type="entry name" value="YvrC"/>
    <property type="match status" value="1"/>
</dbReference>
<dbReference type="PANTHER" id="PTHR30535:SF34">
    <property type="entry name" value="MOLYBDATE-BINDING PROTEIN MOLA"/>
    <property type="match status" value="1"/>
</dbReference>
<evidence type="ECO:0000259" key="5">
    <source>
        <dbReference type="PROSITE" id="PS50983"/>
    </source>
</evidence>
<evidence type="ECO:0000256" key="4">
    <source>
        <dbReference type="SAM" id="SignalP"/>
    </source>
</evidence>
<dbReference type="Pfam" id="PF01497">
    <property type="entry name" value="Peripla_BP_2"/>
    <property type="match status" value="1"/>
</dbReference>
<dbReference type="Proteomes" id="UP000288623">
    <property type="component" value="Unassembled WGS sequence"/>
</dbReference>
<comment type="similarity">
    <text evidence="1">Belongs to the bacterial solute-binding protein 8 family.</text>
</comment>
<dbReference type="InterPro" id="IPR050902">
    <property type="entry name" value="ABC_Transporter_SBP"/>
</dbReference>
<feature type="chain" id="PRO_5039223725" evidence="4">
    <location>
        <begin position="25"/>
        <end position="319"/>
    </location>
</feature>
<evidence type="ECO:0000256" key="2">
    <source>
        <dbReference type="ARBA" id="ARBA00022729"/>
    </source>
</evidence>